<proteinExistence type="predicted"/>
<name>A0AAD1FIX9_STRIT</name>
<gene>
    <name evidence="1" type="ORF">SITYG_03960</name>
</gene>
<organism evidence="1 2">
    <name type="scientific">Streptococcus intermedius</name>
    <dbReference type="NCBI Taxonomy" id="1338"/>
    <lineage>
        <taxon>Bacteria</taxon>
        <taxon>Bacillati</taxon>
        <taxon>Bacillota</taxon>
        <taxon>Bacilli</taxon>
        <taxon>Lactobacillales</taxon>
        <taxon>Streptococcaceae</taxon>
        <taxon>Streptococcus</taxon>
        <taxon>Streptococcus anginosus group</taxon>
    </lineage>
</organism>
<dbReference type="EMBL" id="AP014880">
    <property type="protein sequence ID" value="BAW16382.1"/>
    <property type="molecule type" value="Genomic_DNA"/>
</dbReference>
<dbReference type="AlphaFoldDB" id="A0AAD1FIX9"/>
<protein>
    <submittedName>
        <fullName evidence="1">Uncharacterized protein</fullName>
    </submittedName>
</protein>
<reference evidence="1 2" key="1">
    <citation type="journal article" date="2017" name="Infect. Immun.">
        <title>Characterization of the Pathogenicity of Streptococcus intermedius TYG1620 Isolated from a Human Brain Abscess Based on the Complete Genome Sequence with Transcriptome Analysis and Transposon Mutagenesis in a Murine Subcutaneous Abscess Model.</title>
        <authorList>
            <person name="Hasegawa N."/>
            <person name="Sekizuka T."/>
            <person name="Sugi Y."/>
            <person name="Kawakami N."/>
            <person name="Ogasawara Y."/>
            <person name="Kato K."/>
            <person name="Yamashita A."/>
            <person name="Takeuchi F."/>
            <person name="Kuroda M."/>
        </authorList>
    </citation>
    <scope>NUCLEOTIDE SEQUENCE [LARGE SCALE GENOMIC DNA]</scope>
    <source>
        <strain evidence="1 2">TYG1620</strain>
    </source>
</reference>
<accession>A0AAD1FIX9</accession>
<sequence length="50" mass="5530">MALYGRKQRTYGLCRYSGHAGTADFIKNLSGVIEVPKTDEMNVNIAGRKV</sequence>
<evidence type="ECO:0000313" key="1">
    <source>
        <dbReference type="EMBL" id="BAW16382.1"/>
    </source>
</evidence>
<evidence type="ECO:0000313" key="2">
    <source>
        <dbReference type="Proteomes" id="UP000217792"/>
    </source>
</evidence>
<dbReference type="Proteomes" id="UP000217792">
    <property type="component" value="Chromosome"/>
</dbReference>